<dbReference type="CDD" id="cd00761">
    <property type="entry name" value="Glyco_tranf_GTA_type"/>
    <property type="match status" value="1"/>
</dbReference>
<dbReference type="Gene3D" id="3.90.550.10">
    <property type="entry name" value="Spore Coat Polysaccharide Biosynthesis Protein SpsA, Chain A"/>
    <property type="match status" value="1"/>
</dbReference>
<gene>
    <name evidence="2" type="ORF">Q4F19_16885</name>
</gene>
<protein>
    <submittedName>
        <fullName evidence="2">Glycosyltransferase family 2 protein</fullName>
        <ecNumber evidence="2">2.4.-.-</ecNumber>
    </submittedName>
</protein>
<dbReference type="InterPro" id="IPR029044">
    <property type="entry name" value="Nucleotide-diphossugar_trans"/>
</dbReference>
<dbReference type="SUPFAM" id="SSF53448">
    <property type="entry name" value="Nucleotide-diphospho-sugar transferases"/>
    <property type="match status" value="1"/>
</dbReference>
<dbReference type="EC" id="2.4.-.-" evidence="2"/>
<evidence type="ECO:0000259" key="1">
    <source>
        <dbReference type="Pfam" id="PF00535"/>
    </source>
</evidence>
<dbReference type="InterPro" id="IPR050834">
    <property type="entry name" value="Glycosyltransf_2"/>
</dbReference>
<dbReference type="Pfam" id="PF00535">
    <property type="entry name" value="Glycos_transf_2"/>
    <property type="match status" value="1"/>
</dbReference>
<dbReference type="PANTHER" id="PTHR43685">
    <property type="entry name" value="GLYCOSYLTRANSFERASE"/>
    <property type="match status" value="1"/>
</dbReference>
<name>A0ABT8YCL8_9SPHN</name>
<dbReference type="PANTHER" id="PTHR43685:SF2">
    <property type="entry name" value="GLYCOSYLTRANSFERASE 2-LIKE DOMAIN-CONTAINING PROTEIN"/>
    <property type="match status" value="1"/>
</dbReference>
<organism evidence="2 3">
    <name type="scientific">Sphingomonas natans</name>
    <dbReference type="NCBI Taxonomy" id="3063330"/>
    <lineage>
        <taxon>Bacteria</taxon>
        <taxon>Pseudomonadati</taxon>
        <taxon>Pseudomonadota</taxon>
        <taxon>Alphaproteobacteria</taxon>
        <taxon>Sphingomonadales</taxon>
        <taxon>Sphingomonadaceae</taxon>
        <taxon>Sphingomonas</taxon>
    </lineage>
</organism>
<feature type="domain" description="Glycosyltransferase 2-like" evidence="1">
    <location>
        <begin position="4"/>
        <end position="177"/>
    </location>
</feature>
<proteinExistence type="predicted"/>
<sequence length="322" mass="35746">MACSVIMTCYNEGPYIEEAVRSILDQTRQDLVDRIVIADDGSAEATIVVLRQIEELDPRILILYGSGGLGLPGNRNAAAVYCTGEFLAFLDGDDIWAPTKLEEQCPVLETSPSVGLVYSGYYTFPDGALNAARKARVLDISESRGGAAGALTRRYFLNDPPIIPSTVIVRRDLFEAVGQFDASIRVFEDTDFFLRMSKLCSFAMVHNPLLYKRNHSASITGGRTDLMAHHARVAFNFAVSDPAMLTLVPRRLAERARKLGNQRFLARDREGALRLLRLATKLDVWNGRAWGSLFVAKFLSRPVERLLRKSLTARRSAMGESK</sequence>
<keyword evidence="2" id="KW-0328">Glycosyltransferase</keyword>
<dbReference type="GO" id="GO:0016757">
    <property type="term" value="F:glycosyltransferase activity"/>
    <property type="evidence" value="ECO:0007669"/>
    <property type="project" value="UniProtKB-KW"/>
</dbReference>
<dbReference type="InterPro" id="IPR001173">
    <property type="entry name" value="Glyco_trans_2-like"/>
</dbReference>
<comment type="caution">
    <text evidence="2">The sequence shown here is derived from an EMBL/GenBank/DDBJ whole genome shotgun (WGS) entry which is preliminary data.</text>
</comment>
<evidence type="ECO:0000313" key="3">
    <source>
        <dbReference type="Proteomes" id="UP001169764"/>
    </source>
</evidence>
<dbReference type="Proteomes" id="UP001169764">
    <property type="component" value="Unassembled WGS sequence"/>
</dbReference>
<keyword evidence="2" id="KW-0808">Transferase</keyword>
<dbReference type="EMBL" id="JAUOTP010000008">
    <property type="protein sequence ID" value="MDO6416066.1"/>
    <property type="molecule type" value="Genomic_DNA"/>
</dbReference>
<reference evidence="2" key="1">
    <citation type="submission" date="2023-07" db="EMBL/GenBank/DDBJ databases">
        <authorList>
            <person name="Kim M."/>
        </authorList>
    </citation>
    <scope>NUCLEOTIDE SEQUENCE</scope>
    <source>
        <strain evidence="2">BIUV-7</strain>
    </source>
</reference>
<evidence type="ECO:0000313" key="2">
    <source>
        <dbReference type="EMBL" id="MDO6416066.1"/>
    </source>
</evidence>
<accession>A0ABT8YCL8</accession>
<keyword evidence="3" id="KW-1185">Reference proteome</keyword>
<dbReference type="RefSeq" id="WP_303544995.1">
    <property type="nucleotide sequence ID" value="NZ_JAUOTP010000008.1"/>
</dbReference>